<dbReference type="GO" id="GO:0009143">
    <property type="term" value="P:nucleoside triphosphate catabolic process"/>
    <property type="evidence" value="ECO:0007669"/>
    <property type="project" value="InterPro"/>
</dbReference>
<dbReference type="InterPro" id="IPR002637">
    <property type="entry name" value="RdgB/HAM1"/>
</dbReference>
<dbReference type="Gene3D" id="3.90.950.10">
    <property type="match status" value="1"/>
</dbReference>
<dbReference type="VEuPathDB" id="MicrosporidiaDB:EROM_041170"/>
<evidence type="ECO:0000313" key="3">
    <source>
        <dbReference type="EMBL" id="AFN82883.1"/>
    </source>
</evidence>
<dbReference type="InterPro" id="IPR029001">
    <property type="entry name" value="ITPase-like_fam"/>
</dbReference>
<dbReference type="GO" id="GO:0005737">
    <property type="term" value="C:cytoplasm"/>
    <property type="evidence" value="ECO:0007669"/>
    <property type="project" value="TreeGrafter"/>
</dbReference>
<comment type="similarity">
    <text evidence="1">Belongs to the HAM1 NTPase family.</text>
</comment>
<dbReference type="SUPFAM" id="SSF52972">
    <property type="entry name" value="ITPase-like"/>
    <property type="match status" value="1"/>
</dbReference>
<dbReference type="EMBL" id="CP003521">
    <property type="protein sequence ID" value="AFN82883.1"/>
    <property type="molecule type" value="Genomic_DNA"/>
</dbReference>
<dbReference type="PANTHER" id="PTHR11067:SF9">
    <property type="entry name" value="INOSINE TRIPHOSPHATE PYROPHOSPHATASE"/>
    <property type="match status" value="1"/>
</dbReference>
<keyword evidence="4" id="KW-1185">Reference proteome</keyword>
<dbReference type="CDD" id="cd00515">
    <property type="entry name" value="HAM1"/>
    <property type="match status" value="1"/>
</dbReference>
<dbReference type="AlphaFoldDB" id="I6ZI36"/>
<name>I6ZI36_ENCRO</name>
<protein>
    <submittedName>
        <fullName evidence="3">Ham1 nucleoside triphosphatase</fullName>
    </submittedName>
</protein>
<keyword evidence="2" id="KW-0378">Hydrolase</keyword>
<dbReference type="GO" id="GO:0047429">
    <property type="term" value="F:nucleoside triphosphate diphosphatase activity"/>
    <property type="evidence" value="ECO:0007669"/>
    <property type="project" value="InterPro"/>
</dbReference>
<evidence type="ECO:0000256" key="1">
    <source>
        <dbReference type="ARBA" id="ARBA00008023"/>
    </source>
</evidence>
<reference evidence="3 4" key="1">
    <citation type="journal article" date="2012" name="Proc. Natl. Acad. Sci. U.S.A.">
        <title>Gain and loss of multiple functionally related, horizontally transferred genes in the reduced genomes of two microsporidian parasites.</title>
        <authorList>
            <person name="Pombert J.-F."/>
            <person name="Selman M."/>
            <person name="Burki F."/>
            <person name="Bardell F.T."/>
            <person name="Farinelli L."/>
            <person name="Solter L.F."/>
            <person name="Whitman D.W."/>
            <person name="Weiss L.M."/>
            <person name="Corradi N."/>
            <person name="Keeling P.J."/>
        </authorList>
    </citation>
    <scope>NUCLEOTIDE SEQUENCE [LARGE SCALE GENOMIC DNA]</scope>
    <source>
        <strain evidence="3 4">SJ-2008</strain>
    </source>
</reference>
<organism evidence="3 4">
    <name type="scientific">Encephalitozoon romaleae (strain SJ-2008)</name>
    <name type="common">Microsporidian parasite</name>
    <dbReference type="NCBI Taxonomy" id="1178016"/>
    <lineage>
        <taxon>Eukaryota</taxon>
        <taxon>Fungi</taxon>
        <taxon>Fungi incertae sedis</taxon>
        <taxon>Microsporidia</taxon>
        <taxon>Unikaryonidae</taxon>
        <taxon>Encephalitozoon</taxon>
    </lineage>
</organism>
<evidence type="ECO:0000313" key="4">
    <source>
        <dbReference type="Proteomes" id="UP000010094"/>
    </source>
</evidence>
<sequence>MGRIYFATTNLKKLKEVRRPFNTDIVHMNVSMVEIQASQERVVHNKLDQVMALISKEDAVIVDDTGVFLDSLCGFPGVYIKDFLKIGSQKILEILKKVEDNNATVSYTLGIAHYKDGQIAKKAFSGEIKGTIMESKEEGSAELDGIFIPDEFKASLKSMSIDEKNCISHRRIATENLTDYMVSIGIIKASSA</sequence>
<accession>I6ZI36</accession>
<dbReference type="KEGG" id="ero:EROM_041170"/>
<dbReference type="Proteomes" id="UP000010094">
    <property type="component" value="Chromosome IV"/>
</dbReference>
<proteinExistence type="inferred from homology"/>
<dbReference type="Pfam" id="PF01725">
    <property type="entry name" value="Ham1p_like"/>
    <property type="match status" value="1"/>
</dbReference>
<dbReference type="GeneID" id="20521180"/>
<dbReference type="HOGENOM" id="CLU_082080_1_0_1"/>
<dbReference type="OrthoDB" id="6288734at2759"/>
<dbReference type="PANTHER" id="PTHR11067">
    <property type="entry name" value="INOSINE TRIPHOSPHATE PYROPHOSPHATASE/HAM1 PROTEIN"/>
    <property type="match status" value="1"/>
</dbReference>
<gene>
    <name evidence="3" type="ordered locus">EROM_041170</name>
</gene>
<evidence type="ECO:0000256" key="2">
    <source>
        <dbReference type="ARBA" id="ARBA00022801"/>
    </source>
</evidence>
<dbReference type="RefSeq" id="XP_009264380.1">
    <property type="nucleotide sequence ID" value="XM_009266105.1"/>
</dbReference>